<dbReference type="PANTHER" id="PTHR43009">
    <property type="entry name" value="HOMOGENTISATE SOLANESYLTRANSFERASE, CHLOROPLASTIC"/>
    <property type="match status" value="1"/>
</dbReference>
<dbReference type="GO" id="GO:0016765">
    <property type="term" value="F:transferase activity, transferring alkyl or aryl (other than methyl) groups"/>
    <property type="evidence" value="ECO:0007669"/>
    <property type="project" value="InterPro"/>
</dbReference>
<dbReference type="Proteomes" id="UP000030645">
    <property type="component" value="Unassembled WGS sequence"/>
</dbReference>
<dbReference type="GO" id="GO:0031969">
    <property type="term" value="C:chloroplast membrane"/>
    <property type="evidence" value="ECO:0007669"/>
    <property type="project" value="UniProtKB-SubCell"/>
</dbReference>
<sequence>MKLQISCSSLSVPAIIPRHYNRLIPINPTIKNTKSYNFSSKCSTNKSILPVQLYGERGFSKFLIHGKDKRNSIRGCAQDEFADSHPVLAEVKDKSDGRHILAKVLRFGSSWFSFTRPISMYQLGLAAICLYGRGFVENPHLFKWSLLVKAFPGLIAVLLANANFMGINQIYDADIDRVNKPDLPIPSGELSIRQAWFLAVFEALAGLLILRLMNANLITTALYCFGLFLGAAYSVPPIRFKRHSATTSVGLGMDMCRDVKRAVPGRHGPSNPRPMAGLGRARAGPEEKPSSPALTLGPSP</sequence>
<evidence type="ECO:0000256" key="10">
    <source>
        <dbReference type="SAM" id="MobiDB-lite"/>
    </source>
</evidence>
<keyword evidence="3" id="KW-0150">Chloroplast</keyword>
<keyword evidence="7" id="KW-0809">Transit peptide</keyword>
<dbReference type="InterPro" id="IPR000537">
    <property type="entry name" value="UbiA_prenyltransferase"/>
</dbReference>
<evidence type="ECO:0000256" key="7">
    <source>
        <dbReference type="ARBA" id="ARBA00022946"/>
    </source>
</evidence>
<keyword evidence="13" id="KW-1185">Reference proteome</keyword>
<evidence type="ECO:0000256" key="4">
    <source>
        <dbReference type="ARBA" id="ARBA00022640"/>
    </source>
</evidence>
<keyword evidence="5 12" id="KW-0808">Transferase</keyword>
<proteinExistence type="inferred from homology"/>
<dbReference type="AlphaFoldDB" id="W9QR28"/>
<feature type="region of interest" description="Disordered" evidence="10">
    <location>
        <begin position="261"/>
        <end position="300"/>
    </location>
</feature>
<evidence type="ECO:0000313" key="12">
    <source>
        <dbReference type="EMBL" id="EXB38148.1"/>
    </source>
</evidence>
<evidence type="ECO:0000256" key="8">
    <source>
        <dbReference type="ARBA" id="ARBA00022989"/>
    </source>
</evidence>
<evidence type="ECO:0000256" key="6">
    <source>
        <dbReference type="ARBA" id="ARBA00022692"/>
    </source>
</evidence>
<comment type="similarity">
    <text evidence="2">Belongs to the UbiA prenyltransferase family.</text>
</comment>
<evidence type="ECO:0000256" key="1">
    <source>
        <dbReference type="ARBA" id="ARBA00004508"/>
    </source>
</evidence>
<name>W9QR28_9ROSA</name>
<evidence type="ECO:0000256" key="2">
    <source>
        <dbReference type="ARBA" id="ARBA00005985"/>
    </source>
</evidence>
<dbReference type="Gene3D" id="1.10.357.140">
    <property type="entry name" value="UbiA prenyltransferase"/>
    <property type="match status" value="1"/>
</dbReference>
<organism evidence="12 13">
    <name type="scientific">Morus notabilis</name>
    <dbReference type="NCBI Taxonomy" id="981085"/>
    <lineage>
        <taxon>Eukaryota</taxon>
        <taxon>Viridiplantae</taxon>
        <taxon>Streptophyta</taxon>
        <taxon>Embryophyta</taxon>
        <taxon>Tracheophyta</taxon>
        <taxon>Spermatophyta</taxon>
        <taxon>Magnoliopsida</taxon>
        <taxon>eudicotyledons</taxon>
        <taxon>Gunneridae</taxon>
        <taxon>Pentapetalae</taxon>
        <taxon>rosids</taxon>
        <taxon>fabids</taxon>
        <taxon>Rosales</taxon>
        <taxon>Moraceae</taxon>
        <taxon>Moreae</taxon>
        <taxon>Morus</taxon>
    </lineage>
</organism>
<dbReference type="STRING" id="981085.W9QR28"/>
<accession>W9QR28</accession>
<comment type="subcellular location">
    <subcellularLocation>
        <location evidence="1">Plastid</location>
        <location evidence="1">Chloroplast membrane</location>
        <topology evidence="1">Multi-pass membrane protein</topology>
    </subcellularLocation>
</comment>
<gene>
    <name evidence="12" type="ORF">L484_002794</name>
</gene>
<evidence type="ECO:0000313" key="13">
    <source>
        <dbReference type="Proteomes" id="UP000030645"/>
    </source>
</evidence>
<dbReference type="EMBL" id="KE343680">
    <property type="protein sequence ID" value="EXB38148.1"/>
    <property type="molecule type" value="Genomic_DNA"/>
</dbReference>
<evidence type="ECO:0000256" key="3">
    <source>
        <dbReference type="ARBA" id="ARBA00022528"/>
    </source>
</evidence>
<keyword evidence="6 11" id="KW-0812">Transmembrane</keyword>
<feature type="transmembrane region" description="Helical" evidence="11">
    <location>
        <begin position="217"/>
        <end position="235"/>
    </location>
</feature>
<dbReference type="InterPro" id="IPR044878">
    <property type="entry name" value="UbiA_sf"/>
</dbReference>
<dbReference type="eggNOG" id="ENOG502QUHT">
    <property type="taxonomic scope" value="Eukaryota"/>
</dbReference>
<evidence type="ECO:0000256" key="9">
    <source>
        <dbReference type="ARBA" id="ARBA00023136"/>
    </source>
</evidence>
<dbReference type="Pfam" id="PF01040">
    <property type="entry name" value="UbiA"/>
    <property type="match status" value="1"/>
</dbReference>
<keyword evidence="9 11" id="KW-0472">Membrane</keyword>
<keyword evidence="8 11" id="KW-1133">Transmembrane helix</keyword>
<evidence type="ECO:0000256" key="11">
    <source>
        <dbReference type="SAM" id="Phobius"/>
    </source>
</evidence>
<protein>
    <submittedName>
        <fullName evidence="12">Homogentisate phytyltransferase 2</fullName>
    </submittedName>
</protein>
<reference evidence="13" key="1">
    <citation type="submission" date="2013-01" db="EMBL/GenBank/DDBJ databases">
        <title>Draft Genome Sequence of a Mulberry Tree, Morus notabilis C.K. Schneid.</title>
        <authorList>
            <person name="He N."/>
            <person name="Zhao S."/>
        </authorList>
    </citation>
    <scope>NUCLEOTIDE SEQUENCE</scope>
</reference>
<dbReference type="PANTHER" id="PTHR43009:SF10">
    <property type="entry name" value="HOMOGENTISATE SOLANESYLTRANSFERASE, CHLOROPLASTIC"/>
    <property type="match status" value="1"/>
</dbReference>
<keyword evidence="4" id="KW-0934">Plastid</keyword>
<evidence type="ECO:0000256" key="5">
    <source>
        <dbReference type="ARBA" id="ARBA00022679"/>
    </source>
</evidence>